<name>A0ABU5QRC8_9BACT</name>
<dbReference type="Proteomes" id="UP001304671">
    <property type="component" value="Unassembled WGS sequence"/>
</dbReference>
<evidence type="ECO:0000313" key="1">
    <source>
        <dbReference type="EMBL" id="MEA5258951.1"/>
    </source>
</evidence>
<dbReference type="EMBL" id="JAYFUL010000023">
    <property type="protein sequence ID" value="MEA5258951.1"/>
    <property type="molecule type" value="Genomic_DNA"/>
</dbReference>
<accession>A0ABU5QRC8</accession>
<keyword evidence="1" id="KW-0808">Transferase</keyword>
<organism evidence="1 2">
    <name type="scientific">Arcicella aquatica</name>
    <dbReference type="NCBI Taxonomy" id="217141"/>
    <lineage>
        <taxon>Bacteria</taxon>
        <taxon>Pseudomonadati</taxon>
        <taxon>Bacteroidota</taxon>
        <taxon>Cytophagia</taxon>
        <taxon>Cytophagales</taxon>
        <taxon>Flectobacillaceae</taxon>
        <taxon>Arcicella</taxon>
    </lineage>
</organism>
<dbReference type="GO" id="GO:0016740">
    <property type="term" value="F:transferase activity"/>
    <property type="evidence" value="ECO:0007669"/>
    <property type="project" value="UniProtKB-KW"/>
</dbReference>
<comment type="caution">
    <text evidence="1">The sequence shown here is derived from an EMBL/GenBank/DDBJ whole genome shotgun (WGS) entry which is preliminary data.</text>
</comment>
<sequence>MTLAFTICSINYLAQAQTLGQSLQKTNPDIEYVIGLVDRLDQVNLDSEKTPPFQLLEIDKIGIDCLDAMCENYDITELNTAVKPFYFDYFFKHRKDIKNVIYFDPDIIVYQKLSKLIESLHTKSIVVTPHITSPILDDYDTKEIAHLNTGIYNLGFIAVARSKESLEMIDWWKERLTNDCRIDLCNGLFVDQLWINFVPIYYKNAVLIEKHPGYNVAYWNLHERQITKHEDDFYSNNEPLIFFHYSGYQLSKPDSVSKYQDRSTFEKRPDIVPLFKDYAHKLKENFNDYYIKIPCFYIKPPKVKRYKRVRKALQLPFRKVVELINSDK</sequence>
<dbReference type="SUPFAM" id="SSF53448">
    <property type="entry name" value="Nucleotide-diphospho-sugar transferases"/>
    <property type="match status" value="1"/>
</dbReference>
<dbReference type="Gene3D" id="3.90.550.10">
    <property type="entry name" value="Spore Coat Polysaccharide Biosynthesis Protein SpsA, Chain A"/>
    <property type="match status" value="1"/>
</dbReference>
<gene>
    <name evidence="1" type="ORF">VB264_14225</name>
</gene>
<proteinExistence type="predicted"/>
<reference evidence="1 2" key="1">
    <citation type="submission" date="2023-12" db="EMBL/GenBank/DDBJ databases">
        <title>Novel species of the genus Arcicella isolated from rivers.</title>
        <authorList>
            <person name="Lu H."/>
        </authorList>
    </citation>
    <scope>NUCLEOTIDE SEQUENCE [LARGE SCALE GENOMIC DNA]</scope>
    <source>
        <strain evidence="1 2">LMG 21963</strain>
    </source>
</reference>
<evidence type="ECO:0000313" key="2">
    <source>
        <dbReference type="Proteomes" id="UP001304671"/>
    </source>
</evidence>
<dbReference type="InterPro" id="IPR029044">
    <property type="entry name" value="Nucleotide-diphossugar_trans"/>
</dbReference>
<dbReference type="RefSeq" id="WP_323250419.1">
    <property type="nucleotide sequence ID" value="NZ_JAYFUL010000023.1"/>
</dbReference>
<protein>
    <submittedName>
        <fullName evidence="1">Glycosyl transferase</fullName>
    </submittedName>
</protein>
<keyword evidence="2" id="KW-1185">Reference proteome</keyword>